<keyword evidence="3 8" id="KW-0812">Transmembrane</keyword>
<dbReference type="GO" id="GO:0016020">
    <property type="term" value="C:membrane"/>
    <property type="evidence" value="ECO:0007669"/>
    <property type="project" value="UniProtKB-SubCell"/>
</dbReference>
<dbReference type="PANTHER" id="PTHR48041:SF139">
    <property type="entry name" value="PROTEIN SCARLET"/>
    <property type="match status" value="1"/>
</dbReference>
<evidence type="ECO:0000259" key="9">
    <source>
        <dbReference type="PROSITE" id="PS50893"/>
    </source>
</evidence>
<dbReference type="Proteomes" id="UP000244956">
    <property type="component" value="Unassembled WGS sequence"/>
</dbReference>
<feature type="transmembrane region" description="Helical" evidence="8">
    <location>
        <begin position="996"/>
        <end position="1015"/>
    </location>
</feature>
<dbReference type="InterPro" id="IPR017871">
    <property type="entry name" value="ABC_transporter-like_CS"/>
</dbReference>
<feature type="domain" description="ABC transporter" evidence="9">
    <location>
        <begin position="257"/>
        <end position="497"/>
    </location>
</feature>
<dbReference type="Gene3D" id="3.40.50.300">
    <property type="entry name" value="P-loop containing nucleotide triphosphate hydrolases"/>
    <property type="match status" value="1"/>
</dbReference>
<dbReference type="InterPro" id="IPR003439">
    <property type="entry name" value="ABC_transporter-like_ATP-bd"/>
</dbReference>
<reference evidence="10 11" key="1">
    <citation type="submission" date="2018-05" db="EMBL/GenBank/DDBJ databases">
        <title>Marinilabilia rubrum sp. nov., isolated from saltern sediment.</title>
        <authorList>
            <person name="Zhang R."/>
        </authorList>
    </citation>
    <scope>NUCLEOTIDE SEQUENCE [LARGE SCALE GENOMIC DNA]</scope>
    <source>
        <strain evidence="10 11">WTE16</strain>
    </source>
</reference>
<feature type="transmembrane region" description="Helical" evidence="8">
    <location>
        <begin position="638"/>
        <end position="656"/>
    </location>
</feature>
<feature type="transmembrane region" description="Helical" evidence="8">
    <location>
        <begin position="713"/>
        <end position="733"/>
    </location>
</feature>
<evidence type="ECO:0000256" key="5">
    <source>
        <dbReference type="ARBA" id="ARBA00022840"/>
    </source>
</evidence>
<evidence type="ECO:0000313" key="11">
    <source>
        <dbReference type="Proteomes" id="UP000244956"/>
    </source>
</evidence>
<comment type="caution">
    <text evidence="10">The sequence shown here is derived from an EMBL/GenBank/DDBJ whole genome shotgun (WGS) entry which is preliminary data.</text>
</comment>
<keyword evidence="5" id="KW-0067">ATP-binding</keyword>
<evidence type="ECO:0000313" key="10">
    <source>
        <dbReference type="EMBL" id="PWE01139.1"/>
    </source>
</evidence>
<protein>
    <submittedName>
        <fullName evidence="10">ABC transporter</fullName>
    </submittedName>
</protein>
<dbReference type="PROSITE" id="PS50893">
    <property type="entry name" value="ABC_TRANSPORTER_2"/>
    <property type="match status" value="1"/>
</dbReference>
<dbReference type="InterPro" id="IPR003593">
    <property type="entry name" value="AAA+_ATPase"/>
</dbReference>
<dbReference type="PROSITE" id="PS00211">
    <property type="entry name" value="ABC_TRANSPORTER_1"/>
    <property type="match status" value="1"/>
</dbReference>
<comment type="subcellular location">
    <subcellularLocation>
        <location evidence="1">Membrane</location>
        <topology evidence="1">Multi-pass membrane protein</topology>
    </subcellularLocation>
</comment>
<dbReference type="RefSeq" id="WP_109262594.1">
    <property type="nucleotide sequence ID" value="NZ_QEWP01000001.1"/>
</dbReference>
<keyword evidence="4" id="KW-0547">Nucleotide-binding</keyword>
<organism evidence="10 11">
    <name type="scientific">Marinilabilia rubra</name>
    <dbReference type="NCBI Taxonomy" id="2162893"/>
    <lineage>
        <taxon>Bacteria</taxon>
        <taxon>Pseudomonadati</taxon>
        <taxon>Bacteroidota</taxon>
        <taxon>Bacteroidia</taxon>
        <taxon>Marinilabiliales</taxon>
        <taxon>Marinilabiliaceae</taxon>
        <taxon>Marinilabilia</taxon>
    </lineage>
</organism>
<gene>
    <name evidence="10" type="ORF">DDZ16_01220</name>
</gene>
<dbReference type="OrthoDB" id="9804819at2"/>
<dbReference type="EMBL" id="QEWP01000001">
    <property type="protein sequence ID" value="PWE01139.1"/>
    <property type="molecule type" value="Genomic_DNA"/>
</dbReference>
<evidence type="ECO:0000256" key="2">
    <source>
        <dbReference type="ARBA" id="ARBA00022448"/>
    </source>
</evidence>
<dbReference type="GO" id="GO:0005524">
    <property type="term" value="F:ATP binding"/>
    <property type="evidence" value="ECO:0007669"/>
    <property type="project" value="UniProtKB-KW"/>
</dbReference>
<evidence type="ECO:0000256" key="1">
    <source>
        <dbReference type="ARBA" id="ARBA00004141"/>
    </source>
</evidence>
<evidence type="ECO:0000256" key="4">
    <source>
        <dbReference type="ARBA" id="ARBA00022741"/>
    </source>
</evidence>
<keyword evidence="11" id="KW-1185">Reference proteome</keyword>
<dbReference type="InterPro" id="IPR050352">
    <property type="entry name" value="ABCG_transporters"/>
</dbReference>
<evidence type="ECO:0000256" key="6">
    <source>
        <dbReference type="ARBA" id="ARBA00022989"/>
    </source>
</evidence>
<keyword evidence="7 8" id="KW-0472">Membrane</keyword>
<dbReference type="Pfam" id="PF00005">
    <property type="entry name" value="ABC_tran"/>
    <property type="match status" value="1"/>
</dbReference>
<evidence type="ECO:0000256" key="8">
    <source>
        <dbReference type="SAM" id="Phobius"/>
    </source>
</evidence>
<keyword evidence="2" id="KW-0813">Transport</keyword>
<feature type="transmembrane region" description="Helical" evidence="8">
    <location>
        <begin position="677"/>
        <end position="701"/>
    </location>
</feature>
<name>A0A2U2BDJ7_9BACT</name>
<accession>A0A2U2BDJ7</accession>
<dbReference type="InterPro" id="IPR013525">
    <property type="entry name" value="ABC2_TM"/>
</dbReference>
<evidence type="ECO:0000256" key="7">
    <source>
        <dbReference type="ARBA" id="ARBA00023136"/>
    </source>
</evidence>
<dbReference type="InterPro" id="IPR027417">
    <property type="entry name" value="P-loop_NTPase"/>
</dbReference>
<evidence type="ECO:0000256" key="3">
    <source>
        <dbReference type="ARBA" id="ARBA00022692"/>
    </source>
</evidence>
<dbReference type="SUPFAM" id="SSF52540">
    <property type="entry name" value="P-loop containing nucleoside triphosphate hydrolases"/>
    <property type="match status" value="1"/>
</dbReference>
<sequence>MEQTMSEALLESLMKLFALLTDLKTESKTGRARFLVEDFLTRHFNTEYAQEYLKKFDEFLNRYHSHIYSNNQELIEKQSSDNQTRILNICNQINQELEQEPKIILFVQLLDFLKKEDTISEEEHYFVDLLAENLKIDPQDYDNLKTFILETPEEVTDKGSLLYISGDKDAPDAKIKHIYNPKQQVAVWVLRVRSTKTFIFRYSGSRNLYLNGHKVEQNRPYALAVGAVIKTSRMPPVYYGRVAEKFIHRIDKARIIYRAVDVSYKFNNNQIGIHRFSFTGRSGQLVGIMGGSGTGKSTLLNVLNGNYKLSDGKITINGHDLELDKDSLEGVIGYVPQDDLLKEELTVFENLYFNARLCFSDQCHDEIVRRVDNALQDFDLVEARDLVVGNPLNKILSGGQRKRLNIALELIREPSILFVDEPTSGLSSMDSEKVMSLLKRQVLKGKLVMINIHQPSSDLYKMLDKLLIIDKGGYIIFNGNPMDAIVYFKQMANYVNPEERECYVCGNVKSEQVLRIIEARMVNPYGKLIRKRKVKPEEWYRYYLENFESKFQWKVKRKIDRREPLPENLYNIPNRRKQFWIYTLRDGLSKLKDRQYMLINILEAPVLALILGFFTKFLAGTGSNPSAYVFAENVNIPAYLFMCVVVSLFIGMNVSAEEIIKDRKLLQRESFLNLSRFSFLNSKILILFAISAIQTLMFVAIGNSILEIKGLTWSYWLILFSTSCFANMLGLNVSSGLNSVVAIYVLIPLILVPHLLFSGVIVNFDKLHKSIASEEFVPRIGDVMVTRWAYEALAVNQFKNNDFDAMFFEEEQGMSNASYYGTTFISELLNHIEAAKWSANRGETDKAVMFKEQLSDALRQLHQRFPQVIPEVGLPDPENSWTESDFQKADNVLLTGKTYFNNEYQKWNRARNEKMESLIDRMGSSESVVDLKKEYHNDALYDMVLKKNSVEQFIYNGHEFIRKKHPGYQEPASQWGRAHFYAPAKRVGPISLSTPVFNMMVVWLGIGFLYIALYLDLLRRIIRYFETFRLRRLNKRLQKLGT</sequence>
<dbReference type="GO" id="GO:0016887">
    <property type="term" value="F:ATP hydrolysis activity"/>
    <property type="evidence" value="ECO:0007669"/>
    <property type="project" value="InterPro"/>
</dbReference>
<feature type="transmembrane region" description="Helical" evidence="8">
    <location>
        <begin position="598"/>
        <end position="618"/>
    </location>
</feature>
<proteinExistence type="predicted"/>
<dbReference type="SMART" id="SM00382">
    <property type="entry name" value="AAA"/>
    <property type="match status" value="1"/>
</dbReference>
<dbReference type="Pfam" id="PF01061">
    <property type="entry name" value="ABC2_membrane"/>
    <property type="match status" value="1"/>
</dbReference>
<dbReference type="GO" id="GO:0140359">
    <property type="term" value="F:ABC-type transporter activity"/>
    <property type="evidence" value="ECO:0007669"/>
    <property type="project" value="InterPro"/>
</dbReference>
<dbReference type="PANTHER" id="PTHR48041">
    <property type="entry name" value="ABC TRANSPORTER G FAMILY MEMBER 28"/>
    <property type="match status" value="1"/>
</dbReference>
<keyword evidence="6 8" id="KW-1133">Transmembrane helix</keyword>
<feature type="transmembrane region" description="Helical" evidence="8">
    <location>
        <begin position="740"/>
        <end position="762"/>
    </location>
</feature>
<dbReference type="AlphaFoldDB" id="A0A2U2BDJ7"/>